<keyword evidence="15" id="KW-1185">Reference proteome</keyword>
<feature type="compositionally biased region" description="Polar residues" evidence="11">
    <location>
        <begin position="298"/>
        <end position="308"/>
    </location>
</feature>
<sequence length="322" mass="33869">MLSLSVQSSQAYSSYQAYVPNGYANGQDTGHCCGQTQFRFALAAEGYRWTEALCNADTDGDGQSNGLELGDPCCLWTRDGGIPAFDDDISLAGDANSMTFRSMPSFFAHSLLMGLAWMLLAPAGVLLARFGKVSLGEAKSAKPAAWFRFHRALLAAALMLSVAGFTLAFFMVDESRHLASAHSIMGVALLAASLLQGAGGALRPAKSARIRPLWRIAHRLIGASTCLLGLATCITGGQWLDVHLSGWNLGDAPVALAAAIMIAVLWAFAWAVLEGHAALSAGCCDRNRSTVPEKGSSLARQASDSSARMSGRRPSAAVTAIL</sequence>
<dbReference type="GO" id="GO:0046872">
    <property type="term" value="F:metal ion binding"/>
    <property type="evidence" value="ECO:0007669"/>
    <property type="project" value="UniProtKB-KW"/>
</dbReference>
<dbReference type="PROSITE" id="PS50939">
    <property type="entry name" value="CYTOCHROME_B561"/>
    <property type="match status" value="1"/>
</dbReference>
<keyword evidence="7" id="KW-0249">Electron transport</keyword>
<evidence type="ECO:0000256" key="4">
    <source>
        <dbReference type="ARBA" id="ARBA00022617"/>
    </source>
</evidence>
<feature type="transmembrane region" description="Helical" evidence="12">
    <location>
        <begin position="106"/>
        <end position="131"/>
    </location>
</feature>
<feature type="transmembrane region" description="Helical" evidence="12">
    <location>
        <begin position="152"/>
        <end position="172"/>
    </location>
</feature>
<dbReference type="PaxDb" id="2903-EOD12083"/>
<keyword evidence="4" id="KW-0349">Heme</keyword>
<dbReference type="GO" id="GO:0020037">
    <property type="term" value="F:heme binding"/>
    <property type="evidence" value="ECO:0007669"/>
    <property type="project" value="TreeGrafter"/>
</dbReference>
<keyword evidence="6" id="KW-0479">Metal-binding</keyword>
<evidence type="ECO:0000256" key="1">
    <source>
        <dbReference type="ARBA" id="ARBA00001970"/>
    </source>
</evidence>
<feature type="transmembrane region" description="Helical" evidence="12">
    <location>
        <begin position="252"/>
        <end position="273"/>
    </location>
</feature>
<dbReference type="InterPro" id="IPR045150">
    <property type="entry name" value="CYB561D1/2"/>
</dbReference>
<dbReference type="STRING" id="2903.R1BPV6"/>
<dbReference type="Gene3D" id="1.20.120.1770">
    <property type="match status" value="1"/>
</dbReference>
<feature type="transmembrane region" description="Helical" evidence="12">
    <location>
        <begin position="178"/>
        <end position="199"/>
    </location>
</feature>
<dbReference type="GO" id="GO:0016020">
    <property type="term" value="C:membrane"/>
    <property type="evidence" value="ECO:0007669"/>
    <property type="project" value="UniProtKB-SubCell"/>
</dbReference>
<feature type="transmembrane region" description="Helical" evidence="12">
    <location>
        <begin position="220"/>
        <end position="240"/>
    </location>
</feature>
<dbReference type="SMART" id="SM00665">
    <property type="entry name" value="B561"/>
    <property type="match status" value="1"/>
</dbReference>
<dbReference type="PANTHER" id="PTHR15422:SF24">
    <property type="entry name" value="DOMON RELATED DOMAIN-CONTAINING PROTEIN"/>
    <property type="match status" value="1"/>
</dbReference>
<name>A0A0D3ILE8_EMIH1</name>
<dbReference type="KEGG" id="ehx:EMIHUDRAFT_213843"/>
<keyword evidence="9" id="KW-0408">Iron</keyword>
<reference evidence="15" key="1">
    <citation type="journal article" date="2013" name="Nature">
        <title>Pan genome of the phytoplankton Emiliania underpins its global distribution.</title>
        <authorList>
            <person name="Read B.A."/>
            <person name="Kegel J."/>
            <person name="Klute M.J."/>
            <person name="Kuo A."/>
            <person name="Lefebvre S.C."/>
            <person name="Maumus F."/>
            <person name="Mayer C."/>
            <person name="Miller J."/>
            <person name="Monier A."/>
            <person name="Salamov A."/>
            <person name="Young J."/>
            <person name="Aguilar M."/>
            <person name="Claverie J.M."/>
            <person name="Frickenhaus S."/>
            <person name="Gonzalez K."/>
            <person name="Herman E.K."/>
            <person name="Lin Y.C."/>
            <person name="Napier J."/>
            <person name="Ogata H."/>
            <person name="Sarno A.F."/>
            <person name="Shmutz J."/>
            <person name="Schroeder D."/>
            <person name="de Vargas C."/>
            <person name="Verret F."/>
            <person name="von Dassow P."/>
            <person name="Valentin K."/>
            <person name="Van de Peer Y."/>
            <person name="Wheeler G."/>
            <person name="Dacks J.B."/>
            <person name="Delwiche C.F."/>
            <person name="Dyhrman S.T."/>
            <person name="Glockner G."/>
            <person name="John U."/>
            <person name="Richards T."/>
            <person name="Worden A.Z."/>
            <person name="Zhang X."/>
            <person name="Grigoriev I.V."/>
            <person name="Allen A.E."/>
            <person name="Bidle K."/>
            <person name="Borodovsky M."/>
            <person name="Bowler C."/>
            <person name="Brownlee C."/>
            <person name="Cock J.M."/>
            <person name="Elias M."/>
            <person name="Gladyshev V.N."/>
            <person name="Groth M."/>
            <person name="Guda C."/>
            <person name="Hadaegh A."/>
            <person name="Iglesias-Rodriguez M.D."/>
            <person name="Jenkins J."/>
            <person name="Jones B.M."/>
            <person name="Lawson T."/>
            <person name="Leese F."/>
            <person name="Lindquist E."/>
            <person name="Lobanov A."/>
            <person name="Lomsadze A."/>
            <person name="Malik S.B."/>
            <person name="Marsh M.E."/>
            <person name="Mackinder L."/>
            <person name="Mock T."/>
            <person name="Mueller-Roeber B."/>
            <person name="Pagarete A."/>
            <person name="Parker M."/>
            <person name="Probert I."/>
            <person name="Quesneville H."/>
            <person name="Raines C."/>
            <person name="Rensing S.A."/>
            <person name="Riano-Pachon D.M."/>
            <person name="Richier S."/>
            <person name="Rokitta S."/>
            <person name="Shiraiwa Y."/>
            <person name="Soanes D.M."/>
            <person name="van der Giezen M."/>
            <person name="Wahlund T.M."/>
            <person name="Williams B."/>
            <person name="Wilson W."/>
            <person name="Wolfe G."/>
            <person name="Wurch L.L."/>
        </authorList>
    </citation>
    <scope>NUCLEOTIDE SEQUENCE</scope>
</reference>
<feature type="region of interest" description="Disordered" evidence="11">
    <location>
        <begin position="289"/>
        <end position="314"/>
    </location>
</feature>
<accession>A0A0D3ILE8</accession>
<evidence type="ECO:0000256" key="10">
    <source>
        <dbReference type="ARBA" id="ARBA00023136"/>
    </source>
</evidence>
<evidence type="ECO:0000259" key="13">
    <source>
        <dbReference type="PROSITE" id="PS50939"/>
    </source>
</evidence>
<dbReference type="Pfam" id="PF03188">
    <property type="entry name" value="Cytochrom_B561"/>
    <property type="match status" value="1"/>
</dbReference>
<dbReference type="GeneID" id="17258283"/>
<comment type="subcellular location">
    <subcellularLocation>
        <location evidence="2">Membrane</location>
        <topology evidence="2">Multi-pass membrane protein</topology>
    </subcellularLocation>
</comment>
<keyword evidence="3" id="KW-0813">Transport</keyword>
<dbReference type="Proteomes" id="UP000013827">
    <property type="component" value="Unassembled WGS sequence"/>
</dbReference>
<dbReference type="GO" id="GO:0140575">
    <property type="term" value="F:transmembrane monodehydroascorbate reductase activity"/>
    <property type="evidence" value="ECO:0007669"/>
    <property type="project" value="InterPro"/>
</dbReference>
<dbReference type="CDD" id="cd08760">
    <property type="entry name" value="Cyt_b561_FRRS1_like"/>
    <property type="match status" value="1"/>
</dbReference>
<evidence type="ECO:0000256" key="8">
    <source>
        <dbReference type="ARBA" id="ARBA00022989"/>
    </source>
</evidence>
<reference evidence="14" key="2">
    <citation type="submission" date="2024-10" db="UniProtKB">
        <authorList>
            <consortium name="EnsemblProtists"/>
        </authorList>
    </citation>
    <scope>IDENTIFICATION</scope>
</reference>
<evidence type="ECO:0000256" key="6">
    <source>
        <dbReference type="ARBA" id="ARBA00022723"/>
    </source>
</evidence>
<dbReference type="PANTHER" id="PTHR15422">
    <property type="entry name" value="OS05G0565100 PROTEIN"/>
    <property type="match status" value="1"/>
</dbReference>
<evidence type="ECO:0000256" key="3">
    <source>
        <dbReference type="ARBA" id="ARBA00022448"/>
    </source>
</evidence>
<dbReference type="RefSeq" id="XP_005764512.1">
    <property type="nucleotide sequence ID" value="XM_005764455.1"/>
</dbReference>
<dbReference type="eggNOG" id="KOG4293">
    <property type="taxonomic scope" value="Eukaryota"/>
</dbReference>
<dbReference type="Pfam" id="PF24784">
    <property type="entry name" value="Temptin_C"/>
    <property type="match status" value="1"/>
</dbReference>
<keyword evidence="10 12" id="KW-0472">Membrane</keyword>
<evidence type="ECO:0000256" key="11">
    <source>
        <dbReference type="SAM" id="MobiDB-lite"/>
    </source>
</evidence>
<evidence type="ECO:0000256" key="5">
    <source>
        <dbReference type="ARBA" id="ARBA00022692"/>
    </source>
</evidence>
<dbReference type="AlphaFoldDB" id="A0A0D3ILE8"/>
<protein>
    <recommendedName>
        <fullName evidence="13">Cytochrome b561 domain-containing protein</fullName>
    </recommendedName>
</protein>
<evidence type="ECO:0000256" key="12">
    <source>
        <dbReference type="SAM" id="Phobius"/>
    </source>
</evidence>
<keyword evidence="5 12" id="KW-0812">Transmembrane</keyword>
<evidence type="ECO:0000313" key="14">
    <source>
        <dbReference type="EnsemblProtists" id="EOD12083"/>
    </source>
</evidence>
<comment type="cofactor">
    <cofactor evidence="1">
        <name>heme b</name>
        <dbReference type="ChEBI" id="CHEBI:60344"/>
    </cofactor>
</comment>
<dbReference type="InterPro" id="IPR006593">
    <property type="entry name" value="Cyt_b561/ferric_Rdtase_TM"/>
</dbReference>
<evidence type="ECO:0000313" key="15">
    <source>
        <dbReference type="Proteomes" id="UP000013827"/>
    </source>
</evidence>
<evidence type="ECO:0000256" key="9">
    <source>
        <dbReference type="ARBA" id="ARBA00023004"/>
    </source>
</evidence>
<dbReference type="InterPro" id="IPR057626">
    <property type="entry name" value="S-S_Temptin"/>
</dbReference>
<dbReference type="HOGENOM" id="CLU_864451_0_0_1"/>
<evidence type="ECO:0000256" key="7">
    <source>
        <dbReference type="ARBA" id="ARBA00022982"/>
    </source>
</evidence>
<proteinExistence type="predicted"/>
<feature type="domain" description="Cytochrome b561" evidence="13">
    <location>
        <begin position="75"/>
        <end position="274"/>
    </location>
</feature>
<keyword evidence="8 12" id="KW-1133">Transmembrane helix</keyword>
<dbReference type="EnsemblProtists" id="EOD12083">
    <property type="protein sequence ID" value="EOD12083"/>
    <property type="gene ID" value="EMIHUDRAFT_213843"/>
</dbReference>
<evidence type="ECO:0000256" key="2">
    <source>
        <dbReference type="ARBA" id="ARBA00004141"/>
    </source>
</evidence>
<organism evidence="14 15">
    <name type="scientific">Emiliania huxleyi (strain CCMP1516)</name>
    <dbReference type="NCBI Taxonomy" id="280463"/>
    <lineage>
        <taxon>Eukaryota</taxon>
        <taxon>Haptista</taxon>
        <taxon>Haptophyta</taxon>
        <taxon>Prymnesiophyceae</taxon>
        <taxon>Isochrysidales</taxon>
        <taxon>Noelaerhabdaceae</taxon>
        <taxon>Emiliania</taxon>
    </lineage>
</organism>
<dbReference type="OMA" id="PLWRIAH"/>